<evidence type="ECO:0000313" key="5">
    <source>
        <dbReference type="RefSeq" id="XP_013791433.2"/>
    </source>
</evidence>
<feature type="transmembrane region" description="Helical" evidence="3">
    <location>
        <begin position="506"/>
        <end position="529"/>
    </location>
</feature>
<feature type="transmembrane region" description="Helical" evidence="3">
    <location>
        <begin position="125"/>
        <end position="142"/>
    </location>
</feature>
<feature type="transmembrane region" description="Helical" evidence="3">
    <location>
        <begin position="472"/>
        <end position="494"/>
    </location>
</feature>
<keyword evidence="3" id="KW-0472">Membrane</keyword>
<feature type="transmembrane region" description="Helical" evidence="3">
    <location>
        <begin position="373"/>
        <end position="395"/>
    </location>
</feature>
<feature type="transmembrane region" description="Helical" evidence="3">
    <location>
        <begin position="214"/>
        <end position="232"/>
    </location>
</feature>
<evidence type="ECO:0000313" key="4">
    <source>
        <dbReference type="Proteomes" id="UP000694941"/>
    </source>
</evidence>
<evidence type="ECO:0000256" key="1">
    <source>
        <dbReference type="SAM" id="Coils"/>
    </source>
</evidence>
<evidence type="ECO:0000256" key="2">
    <source>
        <dbReference type="SAM" id="MobiDB-lite"/>
    </source>
</evidence>
<proteinExistence type="predicted"/>
<keyword evidence="1" id="KW-0175">Coiled coil</keyword>
<organism evidence="4 5">
    <name type="scientific">Limulus polyphemus</name>
    <name type="common">Atlantic horseshoe crab</name>
    <dbReference type="NCBI Taxonomy" id="6850"/>
    <lineage>
        <taxon>Eukaryota</taxon>
        <taxon>Metazoa</taxon>
        <taxon>Ecdysozoa</taxon>
        <taxon>Arthropoda</taxon>
        <taxon>Chelicerata</taxon>
        <taxon>Merostomata</taxon>
        <taxon>Xiphosura</taxon>
        <taxon>Limulidae</taxon>
        <taxon>Limulus</taxon>
    </lineage>
</organism>
<dbReference type="Proteomes" id="UP000694941">
    <property type="component" value="Unplaced"/>
</dbReference>
<dbReference type="InterPro" id="IPR011701">
    <property type="entry name" value="MFS"/>
</dbReference>
<feature type="transmembrane region" description="Helical" evidence="3">
    <location>
        <begin position="94"/>
        <end position="113"/>
    </location>
</feature>
<feature type="coiled-coil region" evidence="1">
    <location>
        <begin position="269"/>
        <end position="296"/>
    </location>
</feature>
<feature type="transmembrane region" description="Helical" evidence="3">
    <location>
        <begin position="148"/>
        <end position="170"/>
    </location>
</feature>
<dbReference type="SUPFAM" id="SSF103473">
    <property type="entry name" value="MFS general substrate transporter"/>
    <property type="match status" value="1"/>
</dbReference>
<dbReference type="PANTHER" id="PTHR11360:SF306">
    <property type="entry name" value="RE01051P"/>
    <property type="match status" value="1"/>
</dbReference>
<feature type="transmembrane region" description="Helical" evidence="3">
    <location>
        <begin position="182"/>
        <end position="202"/>
    </location>
</feature>
<feature type="transmembrane region" description="Helical" evidence="3">
    <location>
        <begin position="446"/>
        <end position="466"/>
    </location>
</feature>
<reference evidence="5" key="1">
    <citation type="submission" date="2025-08" db="UniProtKB">
        <authorList>
            <consortium name="RefSeq"/>
        </authorList>
    </citation>
    <scope>IDENTIFICATION</scope>
    <source>
        <tissue evidence="5">Muscle</tissue>
    </source>
</reference>
<accession>A0ABM1BZ56</accession>
<dbReference type="RefSeq" id="XP_013791433.2">
    <property type="nucleotide sequence ID" value="XM_013935979.2"/>
</dbReference>
<gene>
    <name evidence="5" type="primary">LOC106475287</name>
</gene>
<dbReference type="Pfam" id="PF07690">
    <property type="entry name" value="MFS_1"/>
    <property type="match status" value="2"/>
</dbReference>
<sequence>MDDLQIRIMSKTKNRNNIAGTSKPNKKNTQTTNFPEGASKNPLLPFRNVPPDGGWGWMVMLGIVLNNVFIMGQVKSSGVYLTMLMDEYKANPSRVSWVTSLQYTLINVLGPLWSATAEIMDVRMIMIFAAIVHSAGLVSSCYGPNVEFLFFSLGILGGISCGICYFSGVVMVTKYFEKRRTFANGLGLGATALGGIVIPLLLEGLVSEYGVRGTLLIMGALMLHGIVGAMLWEPVERHLKREKIFIADTCSKGDLRKFIGPRHSDPLINSTFQRELKDMSNQIKITENAEQEENNSLIVDCLPLRRFTIDNVDLSLLSKEMESNTRLKTRDYQPTMFTSMIDLGGTVGTINSEKLKTKGLEFFFLHYKNLFDLSLFSSLQWYLLTTTFVLTLTGYPGTHIFLPLRARYAGLSSEQASFLLSVMSATDTTARIAFSWLADRNFCPRRYWYIGGVMSAGTACIAFVFTNTYLSMLVTSCLAGSASGCYLPLLLPIFGEEFGSKRLATAYSLSALFAGLVVLGTIPFLGYLVDITGSTTLCYSVLGACLLTAGSFVFLSQLLSTKNGNLNKL</sequence>
<feature type="transmembrane region" description="Helical" evidence="3">
    <location>
        <begin position="55"/>
        <end position="74"/>
    </location>
</feature>
<feature type="region of interest" description="Disordered" evidence="2">
    <location>
        <begin position="13"/>
        <end position="39"/>
    </location>
</feature>
<dbReference type="InterPro" id="IPR036259">
    <property type="entry name" value="MFS_trans_sf"/>
</dbReference>
<dbReference type="PANTHER" id="PTHR11360">
    <property type="entry name" value="MONOCARBOXYLATE TRANSPORTER"/>
    <property type="match status" value="1"/>
</dbReference>
<feature type="compositionally biased region" description="Polar residues" evidence="2">
    <location>
        <begin position="15"/>
        <end position="34"/>
    </location>
</feature>
<keyword evidence="3" id="KW-1133">Transmembrane helix</keyword>
<dbReference type="InterPro" id="IPR050327">
    <property type="entry name" value="Proton-linked_MCT"/>
</dbReference>
<feature type="transmembrane region" description="Helical" evidence="3">
    <location>
        <begin position="541"/>
        <end position="559"/>
    </location>
</feature>
<keyword evidence="4" id="KW-1185">Reference proteome</keyword>
<evidence type="ECO:0000256" key="3">
    <source>
        <dbReference type="SAM" id="Phobius"/>
    </source>
</evidence>
<name>A0ABM1BZ56_LIMPO</name>
<dbReference type="GeneID" id="106475287"/>
<protein>
    <submittedName>
        <fullName evidence="5">Monocarboxylate transporter 12-B-like isoform X1</fullName>
    </submittedName>
</protein>
<dbReference type="Gene3D" id="1.20.1250.20">
    <property type="entry name" value="MFS general substrate transporter like domains"/>
    <property type="match status" value="2"/>
</dbReference>
<keyword evidence="3" id="KW-0812">Transmembrane</keyword>